<dbReference type="Gene3D" id="1.20.910.10">
    <property type="entry name" value="Heme oxygenase-like"/>
    <property type="match status" value="1"/>
</dbReference>
<evidence type="ECO:0000256" key="5">
    <source>
        <dbReference type="ARBA" id="ARBA00022905"/>
    </source>
</evidence>
<evidence type="ECO:0000256" key="4">
    <source>
        <dbReference type="ARBA" id="ARBA00011881"/>
    </source>
</evidence>
<comment type="subunit">
    <text evidence="4">Homotetramer.</text>
</comment>
<comment type="similarity">
    <text evidence="9">Belongs to the PqqC family.</text>
</comment>
<dbReference type="Pfam" id="PF03070">
    <property type="entry name" value="TENA_THI-4"/>
    <property type="match status" value="1"/>
</dbReference>
<evidence type="ECO:0000256" key="9">
    <source>
        <dbReference type="HAMAP-Rule" id="MF_00654"/>
    </source>
</evidence>
<keyword evidence="12" id="KW-1185">Reference proteome</keyword>
<sequence length="234" mass="27434">MSQPWPAAEFEARLRAVGERRYHHLHPFNQRMHAGQLSPNDMRLWIANRFYYQKNVPVKDGILLSKLPTREDRRLWLQRIIDQDGREGNEGGLELWVMMGEAAGLERDDLWSDRFLLPGVRFAVDAYVTFVRERPWLEGVAASLTELFAPGIHEARLEAFRRHYPWIRPEGYRYSESRLSQARRDVQHGLSLVLQHARTREDQERCVAALEFKCDVLWSLLDAVQLACEQRRAA</sequence>
<dbReference type="PANTHER" id="PTHR40279:SF3">
    <property type="entry name" value="4-AMINOBENZOATE SYNTHASE"/>
    <property type="match status" value="1"/>
</dbReference>
<dbReference type="PANTHER" id="PTHR40279">
    <property type="entry name" value="PQQC-LIKE PROTEIN"/>
    <property type="match status" value="1"/>
</dbReference>
<feature type="domain" description="Thiaminase-2/PQQC" evidence="10">
    <location>
        <begin position="12"/>
        <end position="222"/>
    </location>
</feature>
<protein>
    <recommendedName>
        <fullName evidence="9">Pyrroloquinoline-quinone synthase</fullName>
        <ecNumber evidence="9">1.3.3.11</ecNumber>
    </recommendedName>
    <alternativeName>
        <fullName evidence="9">Coenzyme PQQ synthesis protein C</fullName>
    </alternativeName>
    <alternativeName>
        <fullName evidence="9">Pyrroloquinoline quinone biosynthesis protein C</fullName>
    </alternativeName>
</protein>
<gene>
    <name evidence="9 11" type="primary">pqqC</name>
    <name evidence="11" type="ORF">U7230_00205</name>
</gene>
<dbReference type="EC" id="1.3.3.11" evidence="9"/>
<dbReference type="EMBL" id="CP141615">
    <property type="protein sequence ID" value="WRP17475.1"/>
    <property type="molecule type" value="Genomic_DNA"/>
</dbReference>
<comment type="pathway">
    <text evidence="2">Cofactor biosynthesis; thiamine diphosphate biosynthesis.</text>
</comment>
<dbReference type="HAMAP" id="MF_00654">
    <property type="entry name" value="PQQ_syn_PqqC"/>
    <property type="match status" value="1"/>
</dbReference>
<comment type="function">
    <text evidence="9">Ring cyclization and eight-electron oxidation of 3a-(2-amino-2-carboxyethyl)-4,5-dioxo-4,5,6,7,8,9-hexahydroquinoline-7,9-dicarboxylic-acid to PQQ.</text>
</comment>
<keyword evidence="5 9" id="KW-0884">PQQ biosynthesis</keyword>
<comment type="similarity">
    <text evidence="3">Belongs to the TenA family.</text>
</comment>
<name>A0ABZ1BXX2_9FIRM</name>
<dbReference type="RefSeq" id="WP_324716745.1">
    <property type="nucleotide sequence ID" value="NZ_CP141615.1"/>
</dbReference>
<comment type="catalytic activity">
    <reaction evidence="9">
        <text>6-(2-amino-2-carboxyethyl)-7,8-dioxo-1,2,3,4,7,8-hexahydroquinoline-2,4-dicarboxylate + 3 O2 = pyrroloquinoline quinone + 2 H2O2 + 2 H2O + H(+)</text>
        <dbReference type="Rhea" id="RHEA:10692"/>
        <dbReference type="ChEBI" id="CHEBI:15377"/>
        <dbReference type="ChEBI" id="CHEBI:15378"/>
        <dbReference type="ChEBI" id="CHEBI:15379"/>
        <dbReference type="ChEBI" id="CHEBI:16240"/>
        <dbReference type="ChEBI" id="CHEBI:58442"/>
        <dbReference type="ChEBI" id="CHEBI:58778"/>
        <dbReference type="EC" id="1.3.3.11"/>
    </reaction>
</comment>
<evidence type="ECO:0000256" key="3">
    <source>
        <dbReference type="ARBA" id="ARBA00010264"/>
    </source>
</evidence>
<comment type="catalytic activity">
    <reaction evidence="8">
        <text>thiamine + H2O = 5-(2-hydroxyethyl)-4-methylthiazole + 4-amino-5-hydroxymethyl-2-methylpyrimidine + H(+)</text>
        <dbReference type="Rhea" id="RHEA:17509"/>
        <dbReference type="ChEBI" id="CHEBI:15377"/>
        <dbReference type="ChEBI" id="CHEBI:15378"/>
        <dbReference type="ChEBI" id="CHEBI:16892"/>
        <dbReference type="ChEBI" id="CHEBI:17957"/>
        <dbReference type="ChEBI" id="CHEBI:18385"/>
        <dbReference type="EC" id="3.5.99.2"/>
    </reaction>
</comment>
<keyword evidence="6" id="KW-0784">Thiamine biosynthesis</keyword>
<reference evidence="11 12" key="1">
    <citation type="journal article" date="2024" name="Front. Microbiol.">
        <title>Novel thermophilic genera Geochorda gen. nov. and Carboxydochorda gen. nov. from the deep terrestrial subsurface reveal the ecophysiological diversity in the class Limnochordia.</title>
        <authorList>
            <person name="Karnachuk O.V."/>
            <person name="Lukina A.P."/>
            <person name="Avakyan M.R."/>
            <person name="Kadnikov V.V."/>
            <person name="Begmatov S."/>
            <person name="Beletsky A.V."/>
            <person name="Vlasova K.G."/>
            <person name="Novikov A.A."/>
            <person name="Shcherbakova V.A."/>
            <person name="Mardanov A.V."/>
            <person name="Ravin N.V."/>
        </authorList>
    </citation>
    <scope>NUCLEOTIDE SEQUENCE [LARGE SCALE GENOMIC DNA]</scope>
    <source>
        <strain evidence="11 12">L945</strain>
    </source>
</reference>
<dbReference type="SUPFAM" id="SSF48613">
    <property type="entry name" value="Heme oxygenase-like"/>
    <property type="match status" value="1"/>
</dbReference>
<dbReference type="GO" id="GO:0033732">
    <property type="term" value="F:pyrroloquinoline-quinone synthase activity"/>
    <property type="evidence" value="ECO:0007669"/>
    <property type="project" value="UniProtKB-EC"/>
</dbReference>
<comment type="pathway">
    <text evidence="9">Cofactor biosynthesis; pyrroloquinoline quinone biosynthesis.</text>
</comment>
<evidence type="ECO:0000259" key="10">
    <source>
        <dbReference type="Pfam" id="PF03070"/>
    </source>
</evidence>
<evidence type="ECO:0000313" key="11">
    <source>
        <dbReference type="EMBL" id="WRP17475.1"/>
    </source>
</evidence>
<evidence type="ECO:0000256" key="1">
    <source>
        <dbReference type="ARBA" id="ARBA00001881"/>
    </source>
</evidence>
<accession>A0ABZ1BXX2</accession>
<dbReference type="InterPro" id="IPR011845">
    <property type="entry name" value="PqqC"/>
</dbReference>
<evidence type="ECO:0000256" key="2">
    <source>
        <dbReference type="ARBA" id="ARBA00004948"/>
    </source>
</evidence>
<proteinExistence type="inferred from homology"/>
<dbReference type="Proteomes" id="UP001332192">
    <property type="component" value="Chromosome"/>
</dbReference>
<dbReference type="InterPro" id="IPR004305">
    <property type="entry name" value="Thiaminase-2/PQQC"/>
</dbReference>
<dbReference type="InterPro" id="IPR039068">
    <property type="entry name" value="PqqC-like"/>
</dbReference>
<evidence type="ECO:0000313" key="12">
    <source>
        <dbReference type="Proteomes" id="UP001332192"/>
    </source>
</evidence>
<evidence type="ECO:0000256" key="8">
    <source>
        <dbReference type="ARBA" id="ARBA00048337"/>
    </source>
</evidence>
<dbReference type="NCBIfam" id="TIGR02111">
    <property type="entry name" value="PQQ_syn_pqqC"/>
    <property type="match status" value="1"/>
</dbReference>
<comment type="catalytic activity">
    <reaction evidence="1">
        <text>4-amino-5-aminomethyl-2-methylpyrimidine + H2O = 4-amino-5-hydroxymethyl-2-methylpyrimidine + NH4(+)</text>
        <dbReference type="Rhea" id="RHEA:31799"/>
        <dbReference type="ChEBI" id="CHEBI:15377"/>
        <dbReference type="ChEBI" id="CHEBI:16892"/>
        <dbReference type="ChEBI" id="CHEBI:28938"/>
        <dbReference type="ChEBI" id="CHEBI:63416"/>
        <dbReference type="EC" id="3.5.99.2"/>
    </reaction>
</comment>
<evidence type="ECO:0000256" key="7">
    <source>
        <dbReference type="ARBA" id="ARBA00023002"/>
    </source>
</evidence>
<keyword evidence="7 9" id="KW-0560">Oxidoreductase</keyword>
<dbReference type="InterPro" id="IPR016084">
    <property type="entry name" value="Haem_Oase-like_multi-hlx"/>
</dbReference>
<organism evidence="11 12">
    <name type="scientific">Carboxydichorda subterranea</name>
    <dbReference type="NCBI Taxonomy" id="3109565"/>
    <lineage>
        <taxon>Bacteria</taxon>
        <taxon>Bacillati</taxon>
        <taxon>Bacillota</taxon>
        <taxon>Limnochordia</taxon>
        <taxon>Limnochordales</taxon>
        <taxon>Geochordaceae</taxon>
        <taxon>Carboxydichorda</taxon>
    </lineage>
</organism>
<evidence type="ECO:0000256" key="6">
    <source>
        <dbReference type="ARBA" id="ARBA00022977"/>
    </source>
</evidence>